<dbReference type="EMBL" id="JAWJWE010000003">
    <property type="protein sequence ID" value="KAK6639759.1"/>
    <property type="molecule type" value="Genomic_DNA"/>
</dbReference>
<dbReference type="GO" id="GO:0020037">
    <property type="term" value="F:heme binding"/>
    <property type="evidence" value="ECO:0007669"/>
    <property type="project" value="InterPro"/>
</dbReference>
<dbReference type="GO" id="GO:0004497">
    <property type="term" value="F:monooxygenase activity"/>
    <property type="evidence" value="ECO:0007669"/>
    <property type="project" value="UniProtKB-KW"/>
</dbReference>
<dbReference type="Gene3D" id="1.10.630.10">
    <property type="entry name" value="Cytochrome P450"/>
    <property type="match status" value="1"/>
</dbReference>
<comment type="caution">
    <text evidence="16">The sequence shown here is derived from an EMBL/GenBank/DDBJ whole genome shotgun (WGS) entry which is preliminary data.</text>
</comment>
<evidence type="ECO:0000256" key="3">
    <source>
        <dbReference type="ARBA" id="ARBA00004174"/>
    </source>
</evidence>
<evidence type="ECO:0000256" key="9">
    <source>
        <dbReference type="ARBA" id="ARBA00022848"/>
    </source>
</evidence>
<evidence type="ECO:0000256" key="13">
    <source>
        <dbReference type="ARBA" id="ARBA00023136"/>
    </source>
</evidence>
<comment type="similarity">
    <text evidence="5 15">Belongs to the cytochrome P450 family.</text>
</comment>
<keyword evidence="10 15" id="KW-0560">Oxidoreductase</keyword>
<dbReference type="Proteomes" id="UP001372834">
    <property type="component" value="Unassembled WGS sequence"/>
</dbReference>
<dbReference type="SUPFAM" id="SSF48264">
    <property type="entry name" value="Cytochrome P450"/>
    <property type="match status" value="1"/>
</dbReference>
<evidence type="ECO:0000256" key="7">
    <source>
        <dbReference type="ARBA" id="ARBA00022723"/>
    </source>
</evidence>
<evidence type="ECO:0000256" key="12">
    <source>
        <dbReference type="ARBA" id="ARBA00023033"/>
    </source>
</evidence>
<dbReference type="PRINTS" id="PR00465">
    <property type="entry name" value="EP450IV"/>
</dbReference>
<evidence type="ECO:0000256" key="15">
    <source>
        <dbReference type="RuleBase" id="RU000461"/>
    </source>
</evidence>
<dbReference type="InterPro" id="IPR017972">
    <property type="entry name" value="Cyt_P450_CS"/>
</dbReference>
<dbReference type="PRINTS" id="PR00385">
    <property type="entry name" value="P450"/>
</dbReference>
<proteinExistence type="inferred from homology"/>
<keyword evidence="12 15" id="KW-0503">Monooxygenase</keyword>
<dbReference type="GO" id="GO:0005789">
    <property type="term" value="C:endoplasmic reticulum membrane"/>
    <property type="evidence" value="ECO:0007669"/>
    <property type="project" value="UniProtKB-SubCell"/>
</dbReference>
<dbReference type="AlphaFoldDB" id="A0AAN8P2P6"/>
<dbReference type="InterPro" id="IPR036396">
    <property type="entry name" value="Cyt_P450_sf"/>
</dbReference>
<gene>
    <name evidence="16" type="ORF">RUM43_008034</name>
</gene>
<evidence type="ECO:0000313" key="16">
    <source>
        <dbReference type="EMBL" id="KAK6639759.1"/>
    </source>
</evidence>
<dbReference type="Pfam" id="PF00067">
    <property type="entry name" value="p450"/>
    <property type="match status" value="1"/>
</dbReference>
<keyword evidence="8" id="KW-0256">Endoplasmic reticulum</keyword>
<keyword evidence="11 14" id="KW-0408">Iron</keyword>
<evidence type="ECO:0000256" key="14">
    <source>
        <dbReference type="PIRSR" id="PIRSR602403-1"/>
    </source>
</evidence>
<comment type="subcellular location">
    <subcellularLocation>
        <location evidence="4">Endoplasmic reticulum membrane</location>
        <topology evidence="4">Peripheral membrane protein</topology>
    </subcellularLocation>
    <subcellularLocation>
        <location evidence="3">Microsome membrane</location>
        <topology evidence="3">Peripheral membrane protein</topology>
    </subcellularLocation>
</comment>
<evidence type="ECO:0000256" key="11">
    <source>
        <dbReference type="ARBA" id="ARBA00023004"/>
    </source>
</evidence>
<keyword evidence="13" id="KW-0472">Membrane</keyword>
<evidence type="ECO:0000256" key="1">
    <source>
        <dbReference type="ARBA" id="ARBA00001971"/>
    </source>
</evidence>
<evidence type="ECO:0000256" key="6">
    <source>
        <dbReference type="ARBA" id="ARBA00022617"/>
    </source>
</evidence>
<keyword evidence="6 14" id="KW-0349">Heme</keyword>
<dbReference type="PANTHER" id="PTHR24292">
    <property type="entry name" value="CYTOCHROME P450"/>
    <property type="match status" value="1"/>
</dbReference>
<keyword evidence="7 14" id="KW-0479">Metal-binding</keyword>
<organism evidence="16 17">
    <name type="scientific">Polyplax serrata</name>
    <name type="common">Common mouse louse</name>
    <dbReference type="NCBI Taxonomy" id="468196"/>
    <lineage>
        <taxon>Eukaryota</taxon>
        <taxon>Metazoa</taxon>
        <taxon>Ecdysozoa</taxon>
        <taxon>Arthropoda</taxon>
        <taxon>Hexapoda</taxon>
        <taxon>Insecta</taxon>
        <taxon>Pterygota</taxon>
        <taxon>Neoptera</taxon>
        <taxon>Paraneoptera</taxon>
        <taxon>Psocodea</taxon>
        <taxon>Troctomorpha</taxon>
        <taxon>Phthiraptera</taxon>
        <taxon>Anoplura</taxon>
        <taxon>Polyplacidae</taxon>
        <taxon>Polyplax</taxon>
    </lineage>
</organism>
<evidence type="ECO:0000256" key="2">
    <source>
        <dbReference type="ARBA" id="ARBA00003690"/>
    </source>
</evidence>
<name>A0AAN8P2P6_POLSC</name>
<dbReference type="PANTHER" id="PTHR24292:SF100">
    <property type="entry name" value="CYTOCHROME P450 6A16, ISOFORM B-RELATED"/>
    <property type="match status" value="1"/>
</dbReference>
<protein>
    <recommendedName>
        <fullName evidence="18">Cytochrome P450</fullName>
    </recommendedName>
</protein>
<evidence type="ECO:0000256" key="4">
    <source>
        <dbReference type="ARBA" id="ARBA00004406"/>
    </source>
</evidence>
<dbReference type="InterPro" id="IPR050476">
    <property type="entry name" value="Insect_CytP450_Detox"/>
</dbReference>
<comment type="function">
    <text evidence="2">May be involved in the metabolism of insect hormones and in the breakdown of synthetic insecticides.</text>
</comment>
<comment type="cofactor">
    <cofactor evidence="1 14">
        <name>heme</name>
        <dbReference type="ChEBI" id="CHEBI:30413"/>
    </cofactor>
</comment>
<dbReference type="InterPro" id="IPR002403">
    <property type="entry name" value="Cyt_P450_E_grp-IV"/>
</dbReference>
<reference evidence="16 17" key="1">
    <citation type="submission" date="2023-10" db="EMBL/GenBank/DDBJ databases">
        <title>Genomes of two closely related lineages of the louse Polyplax serrata with different host specificities.</title>
        <authorList>
            <person name="Martinu J."/>
            <person name="Tarabai H."/>
            <person name="Stefka J."/>
            <person name="Hypsa V."/>
        </authorList>
    </citation>
    <scope>NUCLEOTIDE SEQUENCE [LARGE SCALE GENOMIC DNA]</scope>
    <source>
        <strain evidence="16">HR10_N</strain>
    </source>
</reference>
<dbReference type="GO" id="GO:0016705">
    <property type="term" value="F:oxidoreductase activity, acting on paired donors, with incorporation or reduction of molecular oxygen"/>
    <property type="evidence" value="ECO:0007669"/>
    <property type="project" value="InterPro"/>
</dbReference>
<sequence>MFYKWRYRYWKNQKVRSTNPIFPLGDVSQAAFRKNIGVVLREIYEAFPEERFNGMWFFYRPHLMVRDPDLIKLIFVRDFSYFRDRGVHFNEKTDPISANLFFMGGTKWRNLRAKLSSNFSSGKLKKIFDVMATKSLNLKDVLSVPADEEKIIEPKEYTVRYTHDIAASTLLGIQDDSLTNPKAPLPKLGRKLFEPSWPSIIRNALIFFLPEWANFLRVGITPSVISNFFTETITNVMEFEESERGEESTNDFMKLLVKLKNEGFVKDVDVKDINGNVDHKVTGAFTESENTPNLTPENEEGGCTFTSENAVAQAFIFWMGAFESSATTMQFALYEMSRNQTIQDKAREEVKRVFAKFNGKLTYESLSELEYLGRLVDETLRKYPPVPMLTRICMKSYKIPGTDVVIEKGIPIVISISGLHMDPKYYPDPEKFEPDRFTEEEKRKRHRYAYLPFGEGLHQCLGQRYALMQIKIGLANLLANYKFEVSPKTPNKPKFCRKLVLYAVRNGIPLKISKLSGEA</sequence>
<evidence type="ECO:0000256" key="10">
    <source>
        <dbReference type="ARBA" id="ARBA00023002"/>
    </source>
</evidence>
<accession>A0AAN8P2P6</accession>
<evidence type="ECO:0008006" key="18">
    <source>
        <dbReference type="Google" id="ProtNLM"/>
    </source>
</evidence>
<keyword evidence="9" id="KW-0492">Microsome</keyword>
<evidence type="ECO:0000313" key="17">
    <source>
        <dbReference type="Proteomes" id="UP001372834"/>
    </source>
</evidence>
<feature type="binding site" description="axial binding residue" evidence="14">
    <location>
        <position position="460"/>
    </location>
    <ligand>
        <name>heme</name>
        <dbReference type="ChEBI" id="CHEBI:30413"/>
    </ligand>
    <ligandPart>
        <name>Fe</name>
        <dbReference type="ChEBI" id="CHEBI:18248"/>
    </ligandPart>
</feature>
<evidence type="ECO:0000256" key="5">
    <source>
        <dbReference type="ARBA" id="ARBA00010617"/>
    </source>
</evidence>
<evidence type="ECO:0000256" key="8">
    <source>
        <dbReference type="ARBA" id="ARBA00022824"/>
    </source>
</evidence>
<dbReference type="PROSITE" id="PS00086">
    <property type="entry name" value="CYTOCHROME_P450"/>
    <property type="match status" value="1"/>
</dbReference>
<dbReference type="InterPro" id="IPR001128">
    <property type="entry name" value="Cyt_P450"/>
</dbReference>
<dbReference type="CDD" id="cd11056">
    <property type="entry name" value="CYP6-like"/>
    <property type="match status" value="1"/>
</dbReference>
<dbReference type="GO" id="GO:0005506">
    <property type="term" value="F:iron ion binding"/>
    <property type="evidence" value="ECO:0007669"/>
    <property type="project" value="InterPro"/>
</dbReference>